<dbReference type="PANTHER" id="PTHR42993:SF1">
    <property type="entry name" value="MAOC-LIKE DEHYDRATASE DOMAIN-CONTAINING PROTEIN"/>
    <property type="match status" value="1"/>
</dbReference>
<organism evidence="2 3">
    <name type="scientific">Notoacmeibacter marinus</name>
    <dbReference type="NCBI Taxonomy" id="1876515"/>
    <lineage>
        <taxon>Bacteria</taxon>
        <taxon>Pseudomonadati</taxon>
        <taxon>Pseudomonadota</taxon>
        <taxon>Alphaproteobacteria</taxon>
        <taxon>Hyphomicrobiales</taxon>
        <taxon>Notoacmeibacteraceae</taxon>
        <taxon>Notoacmeibacter</taxon>
    </lineage>
</organism>
<dbReference type="InterPro" id="IPR039375">
    <property type="entry name" value="NodN-like"/>
</dbReference>
<comment type="caution">
    <text evidence="2">The sequence shown here is derived from an EMBL/GenBank/DDBJ whole genome shotgun (WGS) entry which is preliminary data.</text>
</comment>
<dbReference type="Gene3D" id="3.10.129.10">
    <property type="entry name" value="Hotdog Thioesterase"/>
    <property type="match status" value="1"/>
</dbReference>
<accession>A0A231UYI6</accession>
<protein>
    <submittedName>
        <fullName evidence="2">Nodulation protein NodN</fullName>
    </submittedName>
</protein>
<feature type="domain" description="MaoC-like" evidence="1">
    <location>
        <begin position="12"/>
        <end position="114"/>
    </location>
</feature>
<reference evidence="3" key="1">
    <citation type="journal article" date="2017" name="Int. J. Syst. Evol. Microbiol.">
        <title>Notoacmeibacter marinus gen. nov., sp. nov., isolated from the gut of a limpet and proposal of Notoacmeibacteraceae fam. nov. in the order Rhizobiales of the class Alphaproteobacteria.</title>
        <authorList>
            <person name="Huang Z."/>
            <person name="Guo F."/>
            <person name="Lai Q."/>
        </authorList>
    </citation>
    <scope>NUCLEOTIDE SEQUENCE [LARGE SCALE GENOMIC DNA]</scope>
    <source>
        <strain evidence="3">XMTR2A4</strain>
    </source>
</reference>
<dbReference type="PANTHER" id="PTHR42993">
    <property type="entry name" value="MAOC-LIKE DEHYDRATASE DOMAIN-CONTAINING PROTEIN"/>
    <property type="match status" value="1"/>
</dbReference>
<dbReference type="AlphaFoldDB" id="A0A231UYI6"/>
<dbReference type="InterPro" id="IPR002539">
    <property type="entry name" value="MaoC-like_dom"/>
</dbReference>
<dbReference type="SUPFAM" id="SSF54637">
    <property type="entry name" value="Thioesterase/thiol ester dehydrase-isomerase"/>
    <property type="match status" value="1"/>
</dbReference>
<keyword evidence="3" id="KW-1185">Reference proteome</keyword>
<dbReference type="CDD" id="cd03450">
    <property type="entry name" value="NodN"/>
    <property type="match status" value="1"/>
</dbReference>
<dbReference type="Proteomes" id="UP000215405">
    <property type="component" value="Unassembled WGS sequence"/>
</dbReference>
<dbReference type="Pfam" id="PF01575">
    <property type="entry name" value="MaoC_dehydratas"/>
    <property type="match status" value="1"/>
</dbReference>
<proteinExistence type="predicted"/>
<evidence type="ECO:0000259" key="1">
    <source>
        <dbReference type="Pfam" id="PF01575"/>
    </source>
</evidence>
<dbReference type="EMBL" id="NBYO01000002">
    <property type="protein sequence ID" value="OXT00950.1"/>
    <property type="molecule type" value="Genomic_DNA"/>
</dbReference>
<name>A0A231UYI6_9HYPH</name>
<gene>
    <name evidence="2" type="ORF">B7H23_11685</name>
</gene>
<evidence type="ECO:0000313" key="2">
    <source>
        <dbReference type="EMBL" id="OXT00950.1"/>
    </source>
</evidence>
<dbReference type="InterPro" id="IPR029069">
    <property type="entry name" value="HotDog_dom_sf"/>
</dbReference>
<evidence type="ECO:0000313" key="3">
    <source>
        <dbReference type="Proteomes" id="UP000215405"/>
    </source>
</evidence>
<sequence>MQSVSFDDLRGSIGKPIGRSSWHLIDQPRIAAFADITDDHNFIHLDEQRVRAETPFPTTIAHGFLTLSLLSAFAYEAIPPLEGQTTGINYGFDEIRFLAPVPSGSRTRGNFTLLDLSTRPSGHVQFTWRVEVEIEGQERPALIARWITLAMIEEAAK</sequence>